<dbReference type="AlphaFoldDB" id="E1TAA1"/>
<organism evidence="1">
    <name type="scientific">Burkholderia sp. (strain CCGE1003)</name>
    <dbReference type="NCBI Taxonomy" id="640512"/>
    <lineage>
        <taxon>Bacteria</taxon>
        <taxon>Pseudomonadati</taxon>
        <taxon>Pseudomonadota</taxon>
        <taxon>Betaproteobacteria</taxon>
        <taxon>Burkholderiales</taxon>
        <taxon>Burkholderiaceae</taxon>
        <taxon>Burkholderia</taxon>
    </lineage>
</organism>
<dbReference type="Gene3D" id="2.115.10.20">
    <property type="entry name" value="Glycosyl hydrolase domain, family 43"/>
    <property type="match status" value="2"/>
</dbReference>
<dbReference type="PANTHER" id="PTHR35279">
    <property type="match status" value="1"/>
</dbReference>
<dbReference type="EMBL" id="CP002217">
    <property type="protein sequence ID" value="ADN56753.1"/>
    <property type="molecule type" value="Genomic_DNA"/>
</dbReference>
<dbReference type="eggNOG" id="COG1621">
    <property type="taxonomic scope" value="Bacteria"/>
</dbReference>
<dbReference type="SUPFAM" id="SSF75005">
    <property type="entry name" value="Arabinanase/levansucrase/invertase"/>
    <property type="match status" value="1"/>
</dbReference>
<protein>
    <recommendedName>
        <fullName evidence="2">Glycosyl hydrolase family 32 N-terminal domain-containing protein</fullName>
    </recommendedName>
</protein>
<evidence type="ECO:0008006" key="2">
    <source>
        <dbReference type="Google" id="ProtNLM"/>
    </source>
</evidence>
<dbReference type="STRING" id="640512.BC1003_0764"/>
<sequence length="308" mass="34373">MQWLKRGLVYRTDRDAPAYTVRAMVPTPLLIDDRTIRVFLTVCDAANVGRPYYVDVDALDPTRIVAKSAGPLMQIGAQGAFDERGIVAAQVLRNPDGTLLMYYSGFQRSDSVRYQIFMGLAQSTDNGESFARVQEPPILGPTPAESMFRCAPFVMPTEHGYQMWYTAGSEWETVNGKEVPRYSLKYLESTDGVTWGSEGVACMRFGPDEHGIGRPWVTRTPGHRYQLYYSIRRISLAAYRLGYAESDDGLHWNRMDDQLGLDVSPAGSFDSDGMSYTALITAHNKTYCFYNGNGFGREGFAVAELIAP</sequence>
<evidence type="ECO:0000313" key="1">
    <source>
        <dbReference type="EMBL" id="ADN56753.1"/>
    </source>
</evidence>
<dbReference type="OrthoDB" id="9801455at2"/>
<reference evidence="1" key="1">
    <citation type="submission" date="2010-09" db="EMBL/GenBank/DDBJ databases">
        <title>Complete sequence of chromosome1 of Burkholderia sp. CCGE1003.</title>
        <authorList>
            <consortium name="US DOE Joint Genome Institute"/>
            <person name="Lucas S."/>
            <person name="Copeland A."/>
            <person name="Lapidus A."/>
            <person name="Cheng J.-F."/>
            <person name="Bruce D."/>
            <person name="Goodwin L."/>
            <person name="Pitluck S."/>
            <person name="Daligault H."/>
            <person name="Davenport K."/>
            <person name="Detter J.C."/>
            <person name="Han C."/>
            <person name="Tapia R."/>
            <person name="Land M."/>
            <person name="Hauser L."/>
            <person name="Jeffries C."/>
            <person name="Kyrpides N."/>
            <person name="Ivanova N."/>
            <person name="Ovchinnikova G."/>
            <person name="Martinez-Romero E."/>
            <person name="Rogel M.A."/>
            <person name="Auchtung J."/>
            <person name="Tiedje J.M."/>
            <person name="Woyke T."/>
        </authorList>
    </citation>
    <scope>NUCLEOTIDE SEQUENCE</scope>
    <source>
        <strain evidence="1">CCGE1003</strain>
    </source>
</reference>
<accession>E1TAA1</accession>
<proteinExistence type="predicted"/>
<gene>
    <name evidence="1" type="ordered locus">BC1003_0764</name>
</gene>
<dbReference type="KEGG" id="bgf:BC1003_0764"/>
<dbReference type="PANTHER" id="PTHR35279:SF1">
    <property type="entry name" value="ARABINANASE_LEVANSUCRASE_INVERTASE"/>
    <property type="match status" value="1"/>
</dbReference>
<dbReference type="HOGENOM" id="CLU_078427_0_0_4"/>
<dbReference type="InterPro" id="IPR023296">
    <property type="entry name" value="Glyco_hydro_beta-prop_sf"/>
</dbReference>
<name>E1TAA1_BURSG</name>